<reference evidence="3" key="1">
    <citation type="submission" date="2021-02" db="EMBL/GenBank/DDBJ databases">
        <title>First Annotated Genome of the Yellow-green Alga Tribonema minus.</title>
        <authorList>
            <person name="Mahan K.M."/>
        </authorList>
    </citation>
    <scope>NUCLEOTIDE SEQUENCE</scope>
    <source>
        <strain evidence="3">UTEX B ZZ1240</strain>
    </source>
</reference>
<protein>
    <submittedName>
        <fullName evidence="3">Uncharacterized protein</fullName>
    </submittedName>
</protein>
<gene>
    <name evidence="3" type="ORF">JKP88DRAFT_227230</name>
</gene>
<evidence type="ECO:0000256" key="1">
    <source>
        <dbReference type="SAM" id="MobiDB-lite"/>
    </source>
</evidence>
<dbReference type="Proteomes" id="UP000664859">
    <property type="component" value="Unassembled WGS sequence"/>
</dbReference>
<comment type="caution">
    <text evidence="3">The sequence shown here is derived from an EMBL/GenBank/DDBJ whole genome shotgun (WGS) entry which is preliminary data.</text>
</comment>
<evidence type="ECO:0000313" key="3">
    <source>
        <dbReference type="EMBL" id="KAG5176935.1"/>
    </source>
</evidence>
<accession>A0A836C8G6</accession>
<feature type="transmembrane region" description="Helical" evidence="2">
    <location>
        <begin position="12"/>
        <end position="30"/>
    </location>
</feature>
<keyword evidence="2" id="KW-0812">Transmembrane</keyword>
<dbReference type="AlphaFoldDB" id="A0A836C8G6"/>
<evidence type="ECO:0000256" key="2">
    <source>
        <dbReference type="SAM" id="Phobius"/>
    </source>
</evidence>
<keyword evidence="2" id="KW-0472">Membrane</keyword>
<keyword evidence="4" id="KW-1185">Reference proteome</keyword>
<organism evidence="3 4">
    <name type="scientific">Tribonema minus</name>
    <dbReference type="NCBI Taxonomy" id="303371"/>
    <lineage>
        <taxon>Eukaryota</taxon>
        <taxon>Sar</taxon>
        <taxon>Stramenopiles</taxon>
        <taxon>Ochrophyta</taxon>
        <taxon>PX clade</taxon>
        <taxon>Xanthophyceae</taxon>
        <taxon>Tribonematales</taxon>
        <taxon>Tribonemataceae</taxon>
        <taxon>Tribonema</taxon>
    </lineage>
</organism>
<feature type="region of interest" description="Disordered" evidence="1">
    <location>
        <begin position="63"/>
        <end position="88"/>
    </location>
</feature>
<dbReference type="EMBL" id="JAFCMP010000531">
    <property type="protein sequence ID" value="KAG5176935.1"/>
    <property type="molecule type" value="Genomic_DNA"/>
</dbReference>
<proteinExistence type="predicted"/>
<name>A0A836C8G6_9STRA</name>
<sequence>MLQRRSQADYHARILCLIVGTVIAHIFTPLPDKLLHLALQASAGSGNARVSSAAAIEPYGSVNIGADVDNRSCSGSGSSSHRECGRHR</sequence>
<evidence type="ECO:0000313" key="4">
    <source>
        <dbReference type="Proteomes" id="UP000664859"/>
    </source>
</evidence>
<keyword evidence="2" id="KW-1133">Transmembrane helix</keyword>